<dbReference type="InterPro" id="IPR011257">
    <property type="entry name" value="DNA_glycosylase"/>
</dbReference>
<reference evidence="1" key="1">
    <citation type="journal article" date="2015" name="Nature">
        <title>Complex archaea that bridge the gap between prokaryotes and eukaryotes.</title>
        <authorList>
            <person name="Spang A."/>
            <person name="Saw J.H."/>
            <person name="Jorgensen S.L."/>
            <person name="Zaremba-Niedzwiedzka K."/>
            <person name="Martijn J."/>
            <person name="Lind A.E."/>
            <person name="van Eijk R."/>
            <person name="Schleper C."/>
            <person name="Guy L."/>
            <person name="Ettema T.J."/>
        </authorList>
    </citation>
    <scope>NUCLEOTIDE SEQUENCE</scope>
</reference>
<dbReference type="InterPro" id="IPR052054">
    <property type="entry name" value="Oxidative_DNA_repair_enzyme"/>
</dbReference>
<dbReference type="Gene3D" id="1.10.340.30">
    <property type="entry name" value="Hypothetical protein, domain 2"/>
    <property type="match status" value="1"/>
</dbReference>
<dbReference type="AlphaFoldDB" id="A0A0F8ZJ82"/>
<name>A0A0F8ZJ82_9ZZZZ</name>
<protein>
    <submittedName>
        <fullName evidence="1">Uncharacterized protein</fullName>
    </submittedName>
</protein>
<accession>A0A0F8ZJ82</accession>
<dbReference type="InterPro" id="IPR037046">
    <property type="entry name" value="AlkA_N_sf"/>
</dbReference>
<comment type="caution">
    <text evidence="1">The sequence shown here is derived from an EMBL/GenBank/DDBJ whole genome shotgun (WGS) entry which is preliminary data.</text>
</comment>
<dbReference type="EMBL" id="LAZR01047597">
    <property type="protein sequence ID" value="KKK93853.1"/>
    <property type="molecule type" value="Genomic_DNA"/>
</dbReference>
<dbReference type="SUPFAM" id="SSF48150">
    <property type="entry name" value="DNA-glycosylase"/>
    <property type="match status" value="1"/>
</dbReference>
<evidence type="ECO:0000313" key="1">
    <source>
        <dbReference type="EMBL" id="KKK93853.1"/>
    </source>
</evidence>
<dbReference type="PANTHER" id="PTHR10242:SF2">
    <property type="entry name" value="N-GLYCOSYLASE_DNA LYASE"/>
    <property type="match status" value="1"/>
</dbReference>
<dbReference type="PANTHER" id="PTHR10242">
    <property type="entry name" value="8-OXOGUANINE DNA GLYCOSYLASE"/>
    <property type="match status" value="1"/>
</dbReference>
<proteinExistence type="predicted"/>
<dbReference type="Gene3D" id="3.30.310.20">
    <property type="entry name" value="DNA-3-methyladenine glycosylase AlkA, N-terminal domain"/>
    <property type="match status" value="1"/>
</dbReference>
<organism evidence="1">
    <name type="scientific">marine sediment metagenome</name>
    <dbReference type="NCBI Taxonomy" id="412755"/>
    <lineage>
        <taxon>unclassified sequences</taxon>
        <taxon>metagenomes</taxon>
        <taxon>ecological metagenomes</taxon>
    </lineage>
</organism>
<sequence length="280" mass="32157">MKKFIFEIKIKKPFDFKRTVQKPAGWHWATPFEVFENNILYTALRLSNDRLVGLKLSEDDNVVKIKAYNHDLNTGEKEELLELTKLGLGAEEDLAGFYRQAKNDDLVAQLKKDLYGMRLGFPTGVFERAILAITLQMAPTKRSNQMMDCLIKQYGDIVKVDDTEIFFWPSPKVISKIKTEKLAKDCKLGYRAKYVNKVAQQIESSFLSILELKKLSEEEAQKKVENLPGIGSYSAQIISPYFGFPLDVWSARIFHELLCDETPSHPREEIKKLDAKASER</sequence>
<gene>
    <name evidence="1" type="ORF">LCGC14_2688740</name>
</gene>
<dbReference type="GO" id="GO:0003824">
    <property type="term" value="F:catalytic activity"/>
    <property type="evidence" value="ECO:0007669"/>
    <property type="project" value="InterPro"/>
</dbReference>
<dbReference type="GO" id="GO:0006281">
    <property type="term" value="P:DNA repair"/>
    <property type="evidence" value="ECO:0007669"/>
    <property type="project" value="InterPro"/>
</dbReference>